<dbReference type="InterPro" id="IPR012902">
    <property type="entry name" value="N_methyl_site"/>
</dbReference>
<keyword evidence="7" id="KW-0472">Membrane</keyword>
<dbReference type="Proteomes" id="UP000461443">
    <property type="component" value="Unassembled WGS sequence"/>
</dbReference>
<sequence length="189" mass="21132">MLNRAQRGSSLVETLCALAVMSLLLLAGLRFLPLLHRQSHGGMQQTRLARQLDHSLLVIEKDLRRAGHCKTPCARPAVILGQRRGERENSCLIVSYAFYPTDARAPGGRLANETFGYRLRRGALETQRGALHCNEPGWANMHDPRQLTIKQVRFEPVALNAWRVTLLGCLSDRPDIGYRASRILVGRNG</sequence>
<keyword evidence="5" id="KW-0653">Protein transport</keyword>
<evidence type="ECO:0000256" key="2">
    <source>
        <dbReference type="ARBA" id="ARBA00022448"/>
    </source>
</evidence>
<evidence type="ECO:0000256" key="6">
    <source>
        <dbReference type="ARBA" id="ARBA00022989"/>
    </source>
</evidence>
<evidence type="ECO:0000256" key="3">
    <source>
        <dbReference type="ARBA" id="ARBA00022481"/>
    </source>
</evidence>
<gene>
    <name evidence="8" type="ORF">GRH90_22575</name>
</gene>
<keyword evidence="4" id="KW-0812">Transmembrane</keyword>
<comment type="caution">
    <text evidence="8">The sequence shown here is derived from an EMBL/GenBank/DDBJ whole genome shotgun (WGS) entry which is preliminary data.</text>
</comment>
<dbReference type="InterPro" id="IPR051621">
    <property type="entry name" value="T2SS_protein_J"/>
</dbReference>
<evidence type="ECO:0000256" key="4">
    <source>
        <dbReference type="ARBA" id="ARBA00022692"/>
    </source>
</evidence>
<dbReference type="NCBIfam" id="NF007848">
    <property type="entry name" value="PRK10557.1"/>
    <property type="match status" value="1"/>
</dbReference>
<name>A0A845SJV4_9GAMM</name>
<dbReference type="GO" id="GO:0016020">
    <property type="term" value="C:membrane"/>
    <property type="evidence" value="ECO:0007669"/>
    <property type="project" value="UniProtKB-SubCell"/>
</dbReference>
<dbReference type="RefSeq" id="WP_162368233.1">
    <property type="nucleotide sequence ID" value="NZ_WUBS01000019.1"/>
</dbReference>
<keyword evidence="3" id="KW-0488">Methylation</keyword>
<protein>
    <submittedName>
        <fullName evidence="8">Prepilin peptidase-dependent protein</fullName>
    </submittedName>
</protein>
<evidence type="ECO:0000256" key="7">
    <source>
        <dbReference type="ARBA" id="ARBA00023136"/>
    </source>
</evidence>
<comment type="subcellular location">
    <subcellularLocation>
        <location evidence="1">Membrane</location>
        <topology evidence="1">Single-pass membrane protein</topology>
    </subcellularLocation>
</comment>
<dbReference type="Pfam" id="PF07963">
    <property type="entry name" value="N_methyl"/>
    <property type="match status" value="1"/>
</dbReference>
<evidence type="ECO:0000256" key="1">
    <source>
        <dbReference type="ARBA" id="ARBA00004167"/>
    </source>
</evidence>
<keyword evidence="9" id="KW-1185">Reference proteome</keyword>
<dbReference type="EMBL" id="WUBS01000019">
    <property type="protein sequence ID" value="NDL65523.1"/>
    <property type="molecule type" value="Genomic_DNA"/>
</dbReference>
<dbReference type="InterPro" id="IPR016419">
    <property type="entry name" value="Prepilin_Pept-dep_B_prd"/>
</dbReference>
<reference evidence="8 9" key="2">
    <citation type="submission" date="2020-02" db="EMBL/GenBank/DDBJ databases">
        <title>The new genus of Enterobacteriales.</title>
        <authorList>
            <person name="Kim I.S."/>
        </authorList>
    </citation>
    <scope>NUCLEOTIDE SEQUENCE [LARGE SCALE GENOMIC DNA]</scope>
    <source>
        <strain evidence="8 9">SAP-6</strain>
    </source>
</reference>
<accession>A0A845SJV4</accession>
<dbReference type="AlphaFoldDB" id="A0A845SJV4"/>
<evidence type="ECO:0000256" key="5">
    <source>
        <dbReference type="ARBA" id="ARBA00022927"/>
    </source>
</evidence>
<dbReference type="GO" id="GO:0015628">
    <property type="term" value="P:protein secretion by the type II secretion system"/>
    <property type="evidence" value="ECO:0007669"/>
    <property type="project" value="TreeGrafter"/>
</dbReference>
<proteinExistence type="predicted"/>
<organism evidence="8 9">
    <name type="scientific">Acerihabitans arboris</name>
    <dbReference type="NCBI Taxonomy" id="2691583"/>
    <lineage>
        <taxon>Bacteria</taxon>
        <taxon>Pseudomonadati</taxon>
        <taxon>Pseudomonadota</taxon>
        <taxon>Gammaproteobacteria</taxon>
        <taxon>Enterobacterales</taxon>
        <taxon>Pectobacteriaceae</taxon>
        <taxon>Acerihabitans</taxon>
    </lineage>
</organism>
<dbReference type="PANTHER" id="PTHR39583:SF3">
    <property type="entry name" value="PREPILIN PEPTIDASE-DEPENDENT PROTEIN B"/>
    <property type="match status" value="1"/>
</dbReference>
<reference evidence="8 9" key="1">
    <citation type="submission" date="2019-12" db="EMBL/GenBank/DDBJ databases">
        <authorList>
            <person name="Lee S.D."/>
        </authorList>
    </citation>
    <scope>NUCLEOTIDE SEQUENCE [LARGE SCALE GENOMIC DNA]</scope>
    <source>
        <strain evidence="8 9">SAP-6</strain>
    </source>
</reference>
<evidence type="ECO:0000313" key="8">
    <source>
        <dbReference type="EMBL" id="NDL65523.1"/>
    </source>
</evidence>
<dbReference type="PANTHER" id="PTHR39583">
    <property type="entry name" value="TYPE II SECRETION SYSTEM PROTEIN J-RELATED"/>
    <property type="match status" value="1"/>
</dbReference>
<keyword evidence="6" id="KW-1133">Transmembrane helix</keyword>
<evidence type="ECO:0000313" key="9">
    <source>
        <dbReference type="Proteomes" id="UP000461443"/>
    </source>
</evidence>
<keyword evidence="2" id="KW-0813">Transport</keyword>
<dbReference type="PIRSF" id="PIRSF004525">
    <property type="entry name" value="Pilin_peptidase-dep_B_prd"/>
    <property type="match status" value="1"/>
</dbReference>